<reference evidence="2" key="1">
    <citation type="submission" date="2022-11" db="UniProtKB">
        <authorList>
            <consortium name="WormBaseParasite"/>
        </authorList>
    </citation>
    <scope>IDENTIFICATION</scope>
</reference>
<accession>A0AC34QDD7</accession>
<evidence type="ECO:0000313" key="1">
    <source>
        <dbReference type="Proteomes" id="UP000887576"/>
    </source>
</evidence>
<proteinExistence type="predicted"/>
<dbReference type="Proteomes" id="UP000887576">
    <property type="component" value="Unplaced"/>
</dbReference>
<name>A0AC34QDD7_9BILA</name>
<evidence type="ECO:0000313" key="2">
    <source>
        <dbReference type="WBParaSite" id="JU765_v2.g15239.t1"/>
    </source>
</evidence>
<organism evidence="1 2">
    <name type="scientific">Panagrolaimus sp. JU765</name>
    <dbReference type="NCBI Taxonomy" id="591449"/>
    <lineage>
        <taxon>Eukaryota</taxon>
        <taxon>Metazoa</taxon>
        <taxon>Ecdysozoa</taxon>
        <taxon>Nematoda</taxon>
        <taxon>Chromadorea</taxon>
        <taxon>Rhabditida</taxon>
        <taxon>Tylenchina</taxon>
        <taxon>Panagrolaimomorpha</taxon>
        <taxon>Panagrolaimoidea</taxon>
        <taxon>Panagrolaimidae</taxon>
        <taxon>Panagrolaimus</taxon>
    </lineage>
</organism>
<sequence>IMPKFLMPNPQFENGAPWHVLTNTGYVNFGVTQSNP</sequence>
<protein>
    <submittedName>
        <fullName evidence="2">Uncharacterized protein</fullName>
    </submittedName>
</protein>
<dbReference type="WBParaSite" id="JU765_v2.g15239.t1">
    <property type="protein sequence ID" value="JU765_v2.g15239.t1"/>
    <property type="gene ID" value="JU765_v2.g15239"/>
</dbReference>